<evidence type="ECO:0000256" key="1">
    <source>
        <dbReference type="SAM" id="MobiDB-lite"/>
    </source>
</evidence>
<gene>
    <name evidence="2" type="ORF">CesoFtcFv8_007951</name>
</gene>
<evidence type="ECO:0000313" key="3">
    <source>
        <dbReference type="Proteomes" id="UP001335648"/>
    </source>
</evidence>
<accession>A0AAN8H4U8</accession>
<proteinExistence type="predicted"/>
<sequence length="184" mass="20782">MICYLQFITNYCVETLYDENIIIWGTRINEVLDTLSQIRSQESASIDCALQAALQPNNVESAEIANTDIQTGFQDLSSVESTPYIPFDTTAEPLRTHASHYNLTRDANNQVDWNLFNNVPQLTQEQQQPQQFSENFLQIPPELQADFDVCSAFLDNYELPPGQDTLLTSQTDSAHSQQVADELS</sequence>
<dbReference type="EMBL" id="JAULUE010002051">
    <property type="protein sequence ID" value="KAK5902719.1"/>
    <property type="molecule type" value="Genomic_DNA"/>
</dbReference>
<protein>
    <submittedName>
        <fullName evidence="2">Uncharacterized protein</fullName>
    </submittedName>
</protein>
<dbReference type="AlphaFoldDB" id="A0AAN8H4U8"/>
<dbReference type="Proteomes" id="UP001335648">
    <property type="component" value="Unassembled WGS sequence"/>
</dbReference>
<evidence type="ECO:0000313" key="2">
    <source>
        <dbReference type="EMBL" id="KAK5902719.1"/>
    </source>
</evidence>
<name>A0AAN8H4U8_9TELE</name>
<feature type="compositionally biased region" description="Polar residues" evidence="1">
    <location>
        <begin position="165"/>
        <end position="184"/>
    </location>
</feature>
<organism evidence="2 3">
    <name type="scientific">Champsocephalus esox</name>
    <name type="common">pike icefish</name>
    <dbReference type="NCBI Taxonomy" id="159716"/>
    <lineage>
        <taxon>Eukaryota</taxon>
        <taxon>Metazoa</taxon>
        <taxon>Chordata</taxon>
        <taxon>Craniata</taxon>
        <taxon>Vertebrata</taxon>
        <taxon>Euteleostomi</taxon>
        <taxon>Actinopterygii</taxon>
        <taxon>Neopterygii</taxon>
        <taxon>Teleostei</taxon>
        <taxon>Neoteleostei</taxon>
        <taxon>Acanthomorphata</taxon>
        <taxon>Eupercaria</taxon>
        <taxon>Perciformes</taxon>
        <taxon>Notothenioidei</taxon>
        <taxon>Channichthyidae</taxon>
        <taxon>Champsocephalus</taxon>
    </lineage>
</organism>
<keyword evidence="3" id="KW-1185">Reference proteome</keyword>
<comment type="caution">
    <text evidence="2">The sequence shown here is derived from an EMBL/GenBank/DDBJ whole genome shotgun (WGS) entry which is preliminary data.</text>
</comment>
<feature type="region of interest" description="Disordered" evidence="1">
    <location>
        <begin position="164"/>
        <end position="184"/>
    </location>
</feature>
<reference evidence="2 3" key="1">
    <citation type="journal article" date="2023" name="Mol. Biol. Evol.">
        <title>Genomics of Secondarily Temperate Adaptation in the Only Non-Antarctic Icefish.</title>
        <authorList>
            <person name="Rivera-Colon A.G."/>
            <person name="Rayamajhi N."/>
            <person name="Minhas B.F."/>
            <person name="Madrigal G."/>
            <person name="Bilyk K.T."/>
            <person name="Yoon V."/>
            <person name="Hune M."/>
            <person name="Gregory S."/>
            <person name="Cheng C.H.C."/>
            <person name="Catchen J.M."/>
        </authorList>
    </citation>
    <scope>NUCLEOTIDE SEQUENCE [LARGE SCALE GENOMIC DNA]</scope>
    <source>
        <strain evidence="2">JC2023a</strain>
    </source>
</reference>